<dbReference type="AlphaFoldDB" id="A0A1J1HL59"/>
<organism evidence="1 2">
    <name type="scientific">Clunio marinus</name>
    <dbReference type="NCBI Taxonomy" id="568069"/>
    <lineage>
        <taxon>Eukaryota</taxon>
        <taxon>Metazoa</taxon>
        <taxon>Ecdysozoa</taxon>
        <taxon>Arthropoda</taxon>
        <taxon>Hexapoda</taxon>
        <taxon>Insecta</taxon>
        <taxon>Pterygota</taxon>
        <taxon>Neoptera</taxon>
        <taxon>Endopterygota</taxon>
        <taxon>Diptera</taxon>
        <taxon>Nematocera</taxon>
        <taxon>Chironomoidea</taxon>
        <taxon>Chironomidae</taxon>
        <taxon>Clunio</taxon>
    </lineage>
</organism>
<name>A0A1J1HL59_9DIPT</name>
<protein>
    <submittedName>
        <fullName evidence="1">CLUMA_CG001925, isoform A</fullName>
    </submittedName>
</protein>
<sequence>MSLNRVTVESKSSKAFDGKIKKNLKLALPPIDLLDSIYLEHNLSIREFVFDGQTFSYTMGKVKGE</sequence>
<dbReference type="EMBL" id="CVRI01000006">
    <property type="protein sequence ID" value="CRK88140.1"/>
    <property type="molecule type" value="Genomic_DNA"/>
</dbReference>
<gene>
    <name evidence="1" type="ORF">CLUMA_CG001925</name>
</gene>
<reference evidence="1 2" key="1">
    <citation type="submission" date="2015-04" db="EMBL/GenBank/DDBJ databases">
        <authorList>
            <person name="Syromyatnikov M.Y."/>
            <person name="Popov V.N."/>
        </authorList>
    </citation>
    <scope>NUCLEOTIDE SEQUENCE [LARGE SCALE GENOMIC DNA]</scope>
</reference>
<evidence type="ECO:0000313" key="1">
    <source>
        <dbReference type="EMBL" id="CRK88140.1"/>
    </source>
</evidence>
<proteinExistence type="predicted"/>
<evidence type="ECO:0000313" key="2">
    <source>
        <dbReference type="Proteomes" id="UP000183832"/>
    </source>
</evidence>
<dbReference type="Proteomes" id="UP000183832">
    <property type="component" value="Unassembled WGS sequence"/>
</dbReference>
<keyword evidence="2" id="KW-1185">Reference proteome</keyword>
<accession>A0A1J1HL59</accession>